<dbReference type="Gene3D" id="2.60.260.20">
    <property type="entry name" value="Urease metallochaperone UreE, N-terminal domain"/>
    <property type="match status" value="1"/>
</dbReference>
<keyword evidence="2" id="KW-0677">Repeat</keyword>
<keyword evidence="7" id="KW-1185">Reference proteome</keyword>
<protein>
    <recommendedName>
        <fullName evidence="5">Chaperone DnaJ C-terminal domain-containing protein</fullName>
    </recommendedName>
</protein>
<keyword evidence="3" id="KW-0863">Zinc-finger</keyword>
<proteinExistence type="predicted"/>
<organism evidence="6 7">
    <name type="scientific">Morella rubra</name>
    <name type="common">Chinese bayberry</name>
    <dbReference type="NCBI Taxonomy" id="262757"/>
    <lineage>
        <taxon>Eukaryota</taxon>
        <taxon>Viridiplantae</taxon>
        <taxon>Streptophyta</taxon>
        <taxon>Embryophyta</taxon>
        <taxon>Tracheophyta</taxon>
        <taxon>Spermatophyta</taxon>
        <taxon>Magnoliopsida</taxon>
        <taxon>eudicotyledons</taxon>
        <taxon>Gunneridae</taxon>
        <taxon>Pentapetalae</taxon>
        <taxon>rosids</taxon>
        <taxon>fabids</taxon>
        <taxon>Fagales</taxon>
        <taxon>Myricaceae</taxon>
        <taxon>Morella</taxon>
    </lineage>
</organism>
<dbReference type="OrthoDB" id="550424at2759"/>
<gene>
    <name evidence="6" type="ORF">CJ030_MR6G000181</name>
</gene>
<dbReference type="GO" id="GO:0006457">
    <property type="term" value="P:protein folding"/>
    <property type="evidence" value="ECO:0007669"/>
    <property type="project" value="InterPro"/>
</dbReference>
<dbReference type="AlphaFoldDB" id="A0A6A1VAL6"/>
<keyword evidence="4" id="KW-0862">Zinc</keyword>
<dbReference type="FunFam" id="2.60.260.20:FF:000003">
    <property type="entry name" value="DnaJ subfamily A member 2"/>
    <property type="match status" value="1"/>
</dbReference>
<evidence type="ECO:0000313" key="6">
    <source>
        <dbReference type="EMBL" id="KAB1209721.1"/>
    </source>
</evidence>
<dbReference type="GO" id="GO:0051082">
    <property type="term" value="F:unfolded protein binding"/>
    <property type="evidence" value="ECO:0007669"/>
    <property type="project" value="InterPro"/>
</dbReference>
<evidence type="ECO:0000256" key="1">
    <source>
        <dbReference type="ARBA" id="ARBA00022723"/>
    </source>
</evidence>
<accession>A0A6A1VAL6</accession>
<keyword evidence="1" id="KW-0479">Metal-binding</keyword>
<dbReference type="Proteomes" id="UP000516437">
    <property type="component" value="Chromosome 6"/>
</dbReference>
<reference evidence="6 7" key="1">
    <citation type="journal article" date="2019" name="Plant Biotechnol. J.">
        <title>The red bayberry genome and genetic basis of sex determination.</title>
        <authorList>
            <person name="Jia H.M."/>
            <person name="Jia H.J."/>
            <person name="Cai Q.L."/>
            <person name="Wang Y."/>
            <person name="Zhao H.B."/>
            <person name="Yang W.F."/>
            <person name="Wang G.Y."/>
            <person name="Li Y.H."/>
            <person name="Zhan D.L."/>
            <person name="Shen Y.T."/>
            <person name="Niu Q.F."/>
            <person name="Chang L."/>
            <person name="Qiu J."/>
            <person name="Zhao L."/>
            <person name="Xie H.B."/>
            <person name="Fu W.Y."/>
            <person name="Jin J."/>
            <person name="Li X.W."/>
            <person name="Jiao Y."/>
            <person name="Zhou C.C."/>
            <person name="Tu T."/>
            <person name="Chai C.Y."/>
            <person name="Gao J.L."/>
            <person name="Fan L.J."/>
            <person name="van de Weg E."/>
            <person name="Wang J.Y."/>
            <person name="Gao Z.S."/>
        </authorList>
    </citation>
    <scope>NUCLEOTIDE SEQUENCE [LARGE SCALE GENOMIC DNA]</scope>
    <source>
        <tissue evidence="6">Leaves</tissue>
    </source>
</reference>
<dbReference type="SUPFAM" id="SSF49493">
    <property type="entry name" value="HSP40/DnaJ peptide-binding domain"/>
    <property type="match status" value="1"/>
</dbReference>
<evidence type="ECO:0000256" key="3">
    <source>
        <dbReference type="ARBA" id="ARBA00022771"/>
    </source>
</evidence>
<dbReference type="Pfam" id="PF01556">
    <property type="entry name" value="DnaJ_C"/>
    <property type="match status" value="1"/>
</dbReference>
<evidence type="ECO:0000256" key="4">
    <source>
        <dbReference type="ARBA" id="ARBA00022833"/>
    </source>
</evidence>
<evidence type="ECO:0000313" key="7">
    <source>
        <dbReference type="Proteomes" id="UP000516437"/>
    </source>
</evidence>
<evidence type="ECO:0000259" key="5">
    <source>
        <dbReference type="Pfam" id="PF01556"/>
    </source>
</evidence>
<dbReference type="InterPro" id="IPR008971">
    <property type="entry name" value="HSP40/DnaJ_pept-bd"/>
</dbReference>
<sequence length="146" mass="16221">MESKEGFANGGNVLDFIVIHEDVKDHCPQGKGEKVVQEKKVLEVVVEKGITFHGEADEAVNPPPPLCRPLKIFLLPSDSKLTLQQKEHPKFKRTGGDLFVEHTLSISEALCGFQIILTHLDGRQLLIKSQPGEVVKPDQYKAINDD</sequence>
<dbReference type="InterPro" id="IPR002939">
    <property type="entry name" value="DnaJ_C"/>
</dbReference>
<evidence type="ECO:0000256" key="2">
    <source>
        <dbReference type="ARBA" id="ARBA00022737"/>
    </source>
</evidence>
<comment type="caution">
    <text evidence="6">The sequence shown here is derived from an EMBL/GenBank/DDBJ whole genome shotgun (WGS) entry which is preliminary data.</text>
</comment>
<name>A0A6A1VAL6_9ROSI</name>
<dbReference type="PANTHER" id="PTHR43888">
    <property type="entry name" value="DNAJ-LIKE-2, ISOFORM A-RELATED"/>
    <property type="match status" value="1"/>
</dbReference>
<dbReference type="GO" id="GO:0030544">
    <property type="term" value="F:Hsp70 protein binding"/>
    <property type="evidence" value="ECO:0007669"/>
    <property type="project" value="InterPro"/>
</dbReference>
<dbReference type="GO" id="GO:0008270">
    <property type="term" value="F:zinc ion binding"/>
    <property type="evidence" value="ECO:0007669"/>
    <property type="project" value="UniProtKB-KW"/>
</dbReference>
<dbReference type="InterPro" id="IPR044713">
    <property type="entry name" value="DNJA1/2-like"/>
</dbReference>
<feature type="domain" description="Chaperone DnaJ C-terminal" evidence="5">
    <location>
        <begin position="75"/>
        <end position="135"/>
    </location>
</feature>
<dbReference type="EMBL" id="RXIC02000024">
    <property type="protein sequence ID" value="KAB1209721.1"/>
    <property type="molecule type" value="Genomic_DNA"/>
</dbReference>